<evidence type="ECO:0000256" key="5">
    <source>
        <dbReference type="SAM" id="Phobius"/>
    </source>
</evidence>
<dbReference type="GO" id="GO:0016020">
    <property type="term" value="C:membrane"/>
    <property type="evidence" value="ECO:0007669"/>
    <property type="project" value="UniProtKB-SubCell"/>
</dbReference>
<dbReference type="Proteomes" id="UP000549394">
    <property type="component" value="Unassembled WGS sequence"/>
</dbReference>
<accession>A0A7I8V6Q7</accession>
<evidence type="ECO:0000313" key="7">
    <source>
        <dbReference type="EMBL" id="CAD5112005.1"/>
    </source>
</evidence>
<dbReference type="Gene3D" id="1.20.1250.20">
    <property type="entry name" value="MFS general substrate transporter like domains"/>
    <property type="match status" value="1"/>
</dbReference>
<dbReference type="OrthoDB" id="3936150at2759"/>
<evidence type="ECO:0000259" key="6">
    <source>
        <dbReference type="PROSITE" id="PS50850"/>
    </source>
</evidence>
<dbReference type="InterPro" id="IPR020846">
    <property type="entry name" value="MFS_dom"/>
</dbReference>
<feature type="transmembrane region" description="Helical" evidence="5">
    <location>
        <begin position="286"/>
        <end position="304"/>
    </location>
</feature>
<feature type="transmembrane region" description="Helical" evidence="5">
    <location>
        <begin position="438"/>
        <end position="458"/>
    </location>
</feature>
<keyword evidence="8" id="KW-1185">Reference proteome</keyword>
<feature type="transmembrane region" description="Helical" evidence="5">
    <location>
        <begin position="94"/>
        <end position="111"/>
    </location>
</feature>
<feature type="transmembrane region" description="Helical" evidence="5">
    <location>
        <begin position="21"/>
        <end position="50"/>
    </location>
</feature>
<dbReference type="PANTHER" id="PTHR24064">
    <property type="entry name" value="SOLUTE CARRIER FAMILY 22 MEMBER"/>
    <property type="match status" value="1"/>
</dbReference>
<feature type="transmembrane region" description="Helical" evidence="5">
    <location>
        <begin position="206"/>
        <end position="224"/>
    </location>
</feature>
<dbReference type="AlphaFoldDB" id="A0A7I8V6Q7"/>
<gene>
    <name evidence="7" type="ORF">DGYR_LOCUS1214</name>
</gene>
<evidence type="ECO:0000256" key="4">
    <source>
        <dbReference type="ARBA" id="ARBA00023136"/>
    </source>
</evidence>
<feature type="transmembrane region" description="Helical" evidence="5">
    <location>
        <begin position="410"/>
        <end position="432"/>
    </location>
</feature>
<dbReference type="InterPro" id="IPR005829">
    <property type="entry name" value="Sugar_transporter_CS"/>
</dbReference>
<proteinExistence type="predicted"/>
<feature type="transmembrane region" description="Helical" evidence="5">
    <location>
        <begin position="374"/>
        <end position="398"/>
    </location>
</feature>
<feature type="transmembrane region" description="Helical" evidence="5">
    <location>
        <begin position="346"/>
        <end position="368"/>
    </location>
</feature>
<feature type="transmembrane region" description="Helical" evidence="5">
    <location>
        <begin position="179"/>
        <end position="200"/>
    </location>
</feature>
<comment type="subcellular location">
    <subcellularLocation>
        <location evidence="1">Membrane</location>
        <topology evidence="1">Multi-pass membrane protein</topology>
    </subcellularLocation>
</comment>
<protein>
    <submittedName>
        <fullName evidence="7">DgyrCDS1256</fullName>
    </submittedName>
</protein>
<keyword evidence="3 5" id="KW-1133">Transmembrane helix</keyword>
<dbReference type="GO" id="GO:0022857">
    <property type="term" value="F:transmembrane transporter activity"/>
    <property type="evidence" value="ECO:0007669"/>
    <property type="project" value="InterPro"/>
</dbReference>
<dbReference type="InterPro" id="IPR005828">
    <property type="entry name" value="MFS_sugar_transport-like"/>
</dbReference>
<sequence length="508" mass="57343">MTLKSIRTYEDVMHMIGGFGLYQRICFVFIQMADLFGAFIIFSPILIAAVPANLDCSPSNQTNGTNSSQQFDEKTSTIVATWQLVCDKAWVPDTINTIQMIGFFLGAAIFGQLSDATGRRHTYFFGNLVLVLPCLVSAFVPNWYYYAACRLFSGIGFGGLQVISSVYPLEIVSKKYRSLAGTFGFWAIGQMLLAPMAYYFRKWQTLLIVSCSTSIPFFLGWFFVPESPRWLLQKERYHEAHKILQKIARRNGRTCPDLGTLKRITVRDDKRVSCMKLWVREHFKKTAVLGLSWYTVYCTYYVISFNFPHDLINNKYLSILIIGAVDWPAMLSVIAANCLTGRKKSLFIYIIIAAIGVLTILIIGILKMRNDLKVLLFIGGLMAKGCMVANMYVLRIYTAETYPTIVRSSAVGLGSMFGCKGSISAPLLLLTFHKFPLGPFLVIFILFVLTLILVFLCLSETKGLHLSDSFKDQQMALKSNYSKDVEDEKSYEQGELVSNGEKEQITFY</sequence>
<dbReference type="Pfam" id="PF00083">
    <property type="entry name" value="Sugar_tr"/>
    <property type="match status" value="1"/>
</dbReference>
<dbReference type="SUPFAM" id="SSF103473">
    <property type="entry name" value="MFS general substrate transporter"/>
    <property type="match status" value="1"/>
</dbReference>
<comment type="caution">
    <text evidence="7">The sequence shown here is derived from an EMBL/GenBank/DDBJ whole genome shotgun (WGS) entry which is preliminary data.</text>
</comment>
<feature type="domain" description="Major facilitator superfamily (MFS) profile" evidence="6">
    <location>
        <begin position="30"/>
        <end position="462"/>
    </location>
</feature>
<evidence type="ECO:0000256" key="1">
    <source>
        <dbReference type="ARBA" id="ARBA00004141"/>
    </source>
</evidence>
<keyword evidence="4 5" id="KW-0472">Membrane</keyword>
<reference evidence="7 8" key="1">
    <citation type="submission" date="2020-08" db="EMBL/GenBank/DDBJ databases">
        <authorList>
            <person name="Hejnol A."/>
        </authorList>
    </citation>
    <scope>NUCLEOTIDE SEQUENCE [LARGE SCALE GENOMIC DNA]</scope>
</reference>
<organism evidence="7 8">
    <name type="scientific">Dimorphilus gyrociliatus</name>
    <dbReference type="NCBI Taxonomy" id="2664684"/>
    <lineage>
        <taxon>Eukaryota</taxon>
        <taxon>Metazoa</taxon>
        <taxon>Spiralia</taxon>
        <taxon>Lophotrochozoa</taxon>
        <taxon>Annelida</taxon>
        <taxon>Polychaeta</taxon>
        <taxon>Polychaeta incertae sedis</taxon>
        <taxon>Dinophilidae</taxon>
        <taxon>Dimorphilus</taxon>
    </lineage>
</organism>
<dbReference type="PROSITE" id="PS50850">
    <property type="entry name" value="MFS"/>
    <property type="match status" value="1"/>
</dbReference>
<evidence type="ECO:0000256" key="3">
    <source>
        <dbReference type="ARBA" id="ARBA00022989"/>
    </source>
</evidence>
<feature type="transmembrane region" description="Helical" evidence="5">
    <location>
        <begin position="316"/>
        <end position="339"/>
    </location>
</feature>
<evidence type="ECO:0000256" key="2">
    <source>
        <dbReference type="ARBA" id="ARBA00022692"/>
    </source>
</evidence>
<keyword evidence="2 5" id="KW-0812">Transmembrane</keyword>
<dbReference type="PROSITE" id="PS00217">
    <property type="entry name" value="SUGAR_TRANSPORT_2"/>
    <property type="match status" value="1"/>
</dbReference>
<dbReference type="InterPro" id="IPR036259">
    <property type="entry name" value="MFS_trans_sf"/>
</dbReference>
<feature type="transmembrane region" description="Helical" evidence="5">
    <location>
        <begin position="123"/>
        <end position="145"/>
    </location>
</feature>
<feature type="transmembrane region" description="Helical" evidence="5">
    <location>
        <begin position="151"/>
        <end position="172"/>
    </location>
</feature>
<name>A0A7I8V6Q7_9ANNE</name>
<evidence type="ECO:0000313" key="8">
    <source>
        <dbReference type="Proteomes" id="UP000549394"/>
    </source>
</evidence>
<dbReference type="EMBL" id="CAJFCJ010000002">
    <property type="protein sequence ID" value="CAD5112005.1"/>
    <property type="molecule type" value="Genomic_DNA"/>
</dbReference>